<dbReference type="GO" id="GO:0003677">
    <property type="term" value="F:DNA binding"/>
    <property type="evidence" value="ECO:0007669"/>
    <property type="project" value="UniProtKB-KW"/>
</dbReference>
<dbReference type="Proteomes" id="UP000237966">
    <property type="component" value="Unassembled WGS sequence"/>
</dbReference>
<dbReference type="GO" id="GO:0006355">
    <property type="term" value="P:regulation of DNA-templated transcription"/>
    <property type="evidence" value="ECO:0007669"/>
    <property type="project" value="InterPro"/>
</dbReference>
<name>A0A0U1PU47_9MICO</name>
<dbReference type="Proteomes" id="UP000052979">
    <property type="component" value="Unassembled WGS sequence"/>
</dbReference>
<comment type="caution">
    <text evidence="2">The sequence shown here is derived from an EMBL/GenBank/DDBJ whole genome shotgun (WGS) entry which is preliminary data.</text>
</comment>
<dbReference type="SUPFAM" id="SSF46894">
    <property type="entry name" value="C-terminal effector domain of the bipartite response regulators"/>
    <property type="match status" value="1"/>
</dbReference>
<keyword evidence="4" id="KW-1185">Reference proteome</keyword>
<dbReference type="InterPro" id="IPR016032">
    <property type="entry name" value="Sig_transdc_resp-reg_C-effctor"/>
</dbReference>
<reference evidence="3 5" key="2">
    <citation type="submission" date="2018-02" db="EMBL/GenBank/DDBJ databases">
        <title>Bacteriophage NCPPB3778 and a type I-E CRISPR drive the evolution of the US Biological Select Agent, Rathayibacter toxicus.</title>
        <authorList>
            <person name="Davis E.W.II."/>
            <person name="Tabima J.F."/>
            <person name="Weisberg A.J."/>
            <person name="Lopes L.D."/>
            <person name="Wiseman M.S."/>
            <person name="Wiseman M.S."/>
            <person name="Pupko T."/>
            <person name="Belcher M.S."/>
            <person name="Sechler A.J."/>
            <person name="Tancos M.A."/>
            <person name="Schroeder B.K."/>
            <person name="Murray T.D."/>
            <person name="Luster D.G."/>
            <person name="Schneider W.L."/>
            <person name="Rogers E."/>
            <person name="Andreote F.D."/>
            <person name="Grunwald N.J."/>
            <person name="Putnam M.L."/>
            <person name="Chang J.H."/>
        </authorList>
    </citation>
    <scope>NUCLEOTIDE SEQUENCE [LARGE SCALE GENOMIC DNA]</scope>
    <source>
        <strain evidence="3 5">FH99</strain>
    </source>
</reference>
<accession>A0A0U1PU47</accession>
<dbReference type="PATRIC" id="fig|145458.8.peg.740"/>
<protein>
    <submittedName>
        <fullName evidence="3">DNA-binding response regulator</fullName>
    </submittedName>
</protein>
<dbReference type="eggNOG" id="COG2197">
    <property type="taxonomic scope" value="Bacteria"/>
</dbReference>
<gene>
    <name evidence="3" type="ORF">C5C51_01965</name>
    <name evidence="2" type="ORF">VT73_03200</name>
</gene>
<dbReference type="EMBL" id="PSWU01000004">
    <property type="protein sequence ID" value="PPI16199.1"/>
    <property type="molecule type" value="Genomic_DNA"/>
</dbReference>
<dbReference type="Gene3D" id="1.10.10.10">
    <property type="entry name" value="Winged helix-like DNA-binding domain superfamily/Winged helix DNA-binding domain"/>
    <property type="match status" value="1"/>
</dbReference>
<evidence type="ECO:0000313" key="2">
    <source>
        <dbReference type="EMBL" id="KKM46095.1"/>
    </source>
</evidence>
<dbReference type="EMBL" id="LBFI01000024">
    <property type="protein sequence ID" value="KKM46095.1"/>
    <property type="molecule type" value="Genomic_DNA"/>
</dbReference>
<proteinExistence type="predicted"/>
<evidence type="ECO:0000313" key="3">
    <source>
        <dbReference type="EMBL" id="PPI16199.1"/>
    </source>
</evidence>
<dbReference type="SMART" id="SM00421">
    <property type="entry name" value="HTH_LUXR"/>
    <property type="match status" value="1"/>
</dbReference>
<dbReference type="PANTHER" id="PTHR34293:SF1">
    <property type="entry name" value="HTH-TYPE TRANSCRIPTIONAL REGULATOR TRMBL2"/>
    <property type="match status" value="1"/>
</dbReference>
<organism evidence="2 4">
    <name type="scientific">Rathayibacter toxicus</name>
    <dbReference type="NCBI Taxonomy" id="145458"/>
    <lineage>
        <taxon>Bacteria</taxon>
        <taxon>Bacillati</taxon>
        <taxon>Actinomycetota</taxon>
        <taxon>Actinomycetes</taxon>
        <taxon>Micrococcales</taxon>
        <taxon>Microbacteriaceae</taxon>
        <taxon>Rathayibacter</taxon>
    </lineage>
</organism>
<reference evidence="2 4" key="1">
    <citation type="submission" date="2015-04" db="EMBL/GenBank/DDBJ databases">
        <title>Draft genome sequence of Rathayibacter toxicus strain FH-142 (AKA 70134 or CS 32), a Western Australian isolate.</title>
        <authorList>
            <consortium name="Consortium for Microbial Forensics and Genomics (microFORGE)"/>
            <person name="Knight B.M."/>
            <person name="Roberts D.P."/>
            <person name="Lin D."/>
            <person name="Hari K."/>
            <person name="Fletcher J."/>
            <person name="Melcher U."/>
            <person name="Blagden T."/>
            <person name="Luster D.G."/>
            <person name="Sechler A.J."/>
            <person name="Schneider W.L."/>
            <person name="Winegar R.A."/>
        </authorList>
    </citation>
    <scope>NUCLEOTIDE SEQUENCE [LARGE SCALE GENOMIC DNA]</scope>
    <source>
        <strain evidence="2 4">FH142</strain>
    </source>
</reference>
<evidence type="ECO:0000313" key="5">
    <source>
        <dbReference type="Proteomes" id="UP000237966"/>
    </source>
</evidence>
<evidence type="ECO:0000259" key="1">
    <source>
        <dbReference type="PROSITE" id="PS50043"/>
    </source>
</evidence>
<dbReference type="CDD" id="cd06170">
    <property type="entry name" value="LuxR_C_like"/>
    <property type="match status" value="1"/>
</dbReference>
<dbReference type="Pfam" id="PF00196">
    <property type="entry name" value="GerE"/>
    <property type="match status" value="1"/>
</dbReference>
<evidence type="ECO:0000313" key="4">
    <source>
        <dbReference type="Proteomes" id="UP000052979"/>
    </source>
</evidence>
<sequence>MLSAHAVDLYLYVCARSEWKLEDASVDLGVRVSDVALARDELLARRLLTPLHEGESVLAATAPDVALAELVDDDERRIHELRAAVARQRSELMALLPAYREARDAVASVSQVEVVEDPATVMRLLIDLGRRVCREALIMQPGSGASVERHEESDQKDRELLAQGVARRTMYHDRRRDHVPTQRTVAELEPLGAQFRTLPLVPFRLLIFDRTLALVSRQRDDDDRAALVIRSPDVVSAFVRAFDAAWEFASPFRAAETETVERTGLSAIQSAILSGLASGLTDEVIASRLDISVRTCRRHIAGLFDLLGAESRFQAGVLATQQGLLPTTAVPNVRGGAIRVP</sequence>
<feature type="domain" description="HTH luxR-type" evidence="1">
    <location>
        <begin position="258"/>
        <end position="323"/>
    </location>
</feature>
<dbReference type="AlphaFoldDB" id="A0A0U1PU47"/>
<dbReference type="InterPro" id="IPR000792">
    <property type="entry name" value="Tscrpt_reg_LuxR_C"/>
</dbReference>
<dbReference type="STRING" id="145458.APU90_04285"/>
<dbReference type="RefSeq" id="WP_042733822.1">
    <property type="nucleotide sequence ID" value="NZ_CP037979.1"/>
</dbReference>
<keyword evidence="3" id="KW-0238">DNA-binding</keyword>
<dbReference type="PANTHER" id="PTHR34293">
    <property type="entry name" value="HTH-TYPE TRANSCRIPTIONAL REGULATOR TRMBL2"/>
    <property type="match status" value="1"/>
</dbReference>
<dbReference type="PROSITE" id="PS50043">
    <property type="entry name" value="HTH_LUXR_2"/>
    <property type="match status" value="1"/>
</dbReference>
<dbReference type="KEGG" id="rtc:APU90_04285"/>
<dbReference type="InterPro" id="IPR051797">
    <property type="entry name" value="TrmB-like"/>
</dbReference>
<dbReference type="GeneID" id="93667926"/>
<dbReference type="InterPro" id="IPR036388">
    <property type="entry name" value="WH-like_DNA-bd_sf"/>
</dbReference>